<dbReference type="SUPFAM" id="SSF54862">
    <property type="entry name" value="4Fe-4S ferredoxins"/>
    <property type="match status" value="1"/>
</dbReference>
<dbReference type="PANTHER" id="PTHR43177:SF3">
    <property type="entry name" value="PROTEIN NRFC HOMOLOG"/>
    <property type="match status" value="1"/>
</dbReference>
<evidence type="ECO:0000259" key="5">
    <source>
        <dbReference type="PROSITE" id="PS51379"/>
    </source>
</evidence>
<keyword evidence="3" id="KW-0408">Iron</keyword>
<dbReference type="Pfam" id="PF12797">
    <property type="entry name" value="Fer4_2"/>
    <property type="match status" value="1"/>
</dbReference>
<organism evidence="6 7">
    <name type="scientific">Candidatus Aveggerthella stercoripullorum</name>
    <dbReference type="NCBI Taxonomy" id="2840688"/>
    <lineage>
        <taxon>Bacteria</taxon>
        <taxon>Bacillati</taxon>
        <taxon>Actinomycetota</taxon>
        <taxon>Coriobacteriia</taxon>
        <taxon>Eggerthellales</taxon>
        <taxon>Eggerthellaceae</taxon>
        <taxon>Eggerthellaceae incertae sedis</taxon>
        <taxon>Candidatus Aveggerthella</taxon>
    </lineage>
</organism>
<dbReference type="GO" id="GO:0046872">
    <property type="term" value="F:metal ion binding"/>
    <property type="evidence" value="ECO:0007669"/>
    <property type="project" value="UniProtKB-KW"/>
</dbReference>
<name>A0A9D1D4N9_9ACTN</name>
<sequence>MSRYCLVVDLDRCIGCHACEVACKNENGIALGEYWNRVIQVGPHGTFPDLEQYWLPVQCQQCEDAPCVHVCPTGASYRDPETNMVLVAKEKCIGCKYCMMACPYGVRSWNAAERAVEKCTLCGQLTSVGEQPACVAACCSACRFYGDLDDPSSDVSVAIANADASAVHTLKDVGNAPTARYILSEKTAAWLDVDEIEAASDSADPAWFRKEA</sequence>
<dbReference type="InterPro" id="IPR050954">
    <property type="entry name" value="ET_IronSulfur_Cluster-Binding"/>
</dbReference>
<evidence type="ECO:0000313" key="7">
    <source>
        <dbReference type="Proteomes" id="UP000824261"/>
    </source>
</evidence>
<feature type="domain" description="4Fe-4S ferredoxin-type" evidence="5">
    <location>
        <begin position="50"/>
        <end position="81"/>
    </location>
</feature>
<keyword evidence="4" id="KW-0411">Iron-sulfur</keyword>
<dbReference type="AlphaFoldDB" id="A0A9D1D4N9"/>
<reference evidence="6" key="2">
    <citation type="journal article" date="2021" name="PeerJ">
        <title>Extensive microbial diversity within the chicken gut microbiome revealed by metagenomics and culture.</title>
        <authorList>
            <person name="Gilroy R."/>
            <person name="Ravi A."/>
            <person name="Getino M."/>
            <person name="Pursley I."/>
            <person name="Horton D.L."/>
            <person name="Alikhan N.F."/>
            <person name="Baker D."/>
            <person name="Gharbi K."/>
            <person name="Hall N."/>
            <person name="Watson M."/>
            <person name="Adriaenssens E.M."/>
            <person name="Foster-Nyarko E."/>
            <person name="Jarju S."/>
            <person name="Secka A."/>
            <person name="Antonio M."/>
            <person name="Oren A."/>
            <person name="Chaudhuri R.R."/>
            <person name="La Ragione R."/>
            <person name="Hildebrand F."/>
            <person name="Pallen M.J."/>
        </authorList>
    </citation>
    <scope>NUCLEOTIDE SEQUENCE</scope>
    <source>
        <strain evidence="6">ChiGjej1B1-2707</strain>
    </source>
</reference>
<dbReference type="InterPro" id="IPR017896">
    <property type="entry name" value="4Fe4S_Fe-S-bd"/>
</dbReference>
<evidence type="ECO:0000313" key="6">
    <source>
        <dbReference type="EMBL" id="HIR01727.1"/>
    </source>
</evidence>
<feature type="domain" description="4Fe-4S ferredoxin-type" evidence="5">
    <location>
        <begin position="83"/>
        <end position="112"/>
    </location>
</feature>
<evidence type="ECO:0000256" key="3">
    <source>
        <dbReference type="ARBA" id="ARBA00023004"/>
    </source>
</evidence>
<accession>A0A9D1D4N9</accession>
<keyword evidence="2" id="KW-0479">Metal-binding</keyword>
<gene>
    <name evidence="6" type="ORF">IAA69_05630</name>
</gene>
<dbReference type="Gene3D" id="3.30.70.20">
    <property type="match status" value="2"/>
</dbReference>
<evidence type="ECO:0000256" key="4">
    <source>
        <dbReference type="ARBA" id="ARBA00023014"/>
    </source>
</evidence>
<evidence type="ECO:0000256" key="2">
    <source>
        <dbReference type="ARBA" id="ARBA00022723"/>
    </source>
</evidence>
<dbReference type="Pfam" id="PF13247">
    <property type="entry name" value="Fer4_11"/>
    <property type="match status" value="1"/>
</dbReference>
<comment type="caution">
    <text evidence="6">The sequence shown here is derived from an EMBL/GenBank/DDBJ whole genome shotgun (WGS) entry which is preliminary data.</text>
</comment>
<dbReference type="CDD" id="cd10551">
    <property type="entry name" value="PsrB"/>
    <property type="match status" value="1"/>
</dbReference>
<proteinExistence type="predicted"/>
<keyword evidence="1" id="KW-0004">4Fe-4S</keyword>
<dbReference type="EMBL" id="DVGB01000068">
    <property type="protein sequence ID" value="HIR01727.1"/>
    <property type="molecule type" value="Genomic_DNA"/>
</dbReference>
<dbReference type="Proteomes" id="UP000824261">
    <property type="component" value="Unassembled WGS sequence"/>
</dbReference>
<dbReference type="PANTHER" id="PTHR43177">
    <property type="entry name" value="PROTEIN NRFC"/>
    <property type="match status" value="1"/>
</dbReference>
<dbReference type="PROSITE" id="PS00198">
    <property type="entry name" value="4FE4S_FER_1"/>
    <property type="match status" value="1"/>
</dbReference>
<feature type="domain" description="4Fe-4S ferredoxin-type" evidence="5">
    <location>
        <begin position="4"/>
        <end position="34"/>
    </location>
</feature>
<protein>
    <submittedName>
        <fullName evidence="6">4Fe-4S dicluster domain-containing protein</fullName>
    </submittedName>
</protein>
<dbReference type="InterPro" id="IPR017900">
    <property type="entry name" value="4Fe4S_Fe_S_CS"/>
</dbReference>
<reference evidence="6" key="1">
    <citation type="submission" date="2020-10" db="EMBL/GenBank/DDBJ databases">
        <authorList>
            <person name="Gilroy R."/>
        </authorList>
    </citation>
    <scope>NUCLEOTIDE SEQUENCE</scope>
    <source>
        <strain evidence="6">ChiGjej1B1-2707</strain>
    </source>
</reference>
<dbReference type="GO" id="GO:0051539">
    <property type="term" value="F:4 iron, 4 sulfur cluster binding"/>
    <property type="evidence" value="ECO:0007669"/>
    <property type="project" value="UniProtKB-KW"/>
</dbReference>
<dbReference type="PROSITE" id="PS51379">
    <property type="entry name" value="4FE4S_FER_2"/>
    <property type="match status" value="3"/>
</dbReference>
<evidence type="ECO:0000256" key="1">
    <source>
        <dbReference type="ARBA" id="ARBA00022485"/>
    </source>
</evidence>